<dbReference type="EMBL" id="OUNR01000017">
    <property type="protein sequence ID" value="SPP65650.1"/>
    <property type="molecule type" value="Genomic_DNA"/>
</dbReference>
<evidence type="ECO:0000256" key="1">
    <source>
        <dbReference type="SAM" id="MobiDB-lite"/>
    </source>
</evidence>
<accession>A0A330L6V2</accession>
<gene>
    <name evidence="3" type="ORF">NITLEN_40123</name>
</gene>
<dbReference type="OrthoDB" id="9810508at2"/>
<dbReference type="InParanoid" id="A0A330L6V2"/>
<sequence>MSEKDLIRLPMKKRIQNWVKFSLLPPLGALVIRGIKGSMRLEQRGYEPVDALYQEKRSIILAFWHAQQLMIPFGYRGLGSHVLISQHGDGEIIARIIARFGHEAVRGSSTRGGAGALRSLIKLGRSGKDVVVTPDGPKGPRQVAKLGVIQLAKATGLPIVPLGFACSKKNSSRAGIASWCRTRFPAASFSGAPRSGSRARRMAPRLKPLVSNWNRP</sequence>
<evidence type="ECO:0000313" key="3">
    <source>
        <dbReference type="EMBL" id="SPP65650.1"/>
    </source>
</evidence>
<evidence type="ECO:0000313" key="4">
    <source>
        <dbReference type="Proteomes" id="UP000248168"/>
    </source>
</evidence>
<dbReference type="InterPro" id="IPR007172">
    <property type="entry name" value="DUF374"/>
</dbReference>
<keyword evidence="4" id="KW-1185">Reference proteome</keyword>
<proteinExistence type="predicted"/>
<dbReference type="RefSeq" id="WP_121989907.1">
    <property type="nucleotide sequence ID" value="NZ_OUNR01000017.1"/>
</dbReference>
<protein>
    <recommendedName>
        <fullName evidence="2">DUF374 domain-containing protein</fullName>
    </recommendedName>
</protein>
<name>A0A330L6V2_9BACT</name>
<evidence type="ECO:0000259" key="2">
    <source>
        <dbReference type="Pfam" id="PF04028"/>
    </source>
</evidence>
<dbReference type="CDD" id="cd07983">
    <property type="entry name" value="LPLAT_DUF374-like"/>
    <property type="match status" value="1"/>
</dbReference>
<dbReference type="AlphaFoldDB" id="A0A330L6V2"/>
<organism evidence="3 4">
    <name type="scientific">Nitrospira lenta</name>
    <dbReference type="NCBI Taxonomy" id="1436998"/>
    <lineage>
        <taxon>Bacteria</taxon>
        <taxon>Pseudomonadati</taxon>
        <taxon>Nitrospirota</taxon>
        <taxon>Nitrospiria</taxon>
        <taxon>Nitrospirales</taxon>
        <taxon>Nitrospiraceae</taxon>
        <taxon>Nitrospira</taxon>
    </lineage>
</organism>
<feature type="domain" description="DUF374" evidence="2">
    <location>
        <begin position="75"/>
        <end position="141"/>
    </location>
</feature>
<reference evidence="4" key="1">
    <citation type="submission" date="2018-04" db="EMBL/GenBank/DDBJ databases">
        <authorList>
            <person name="Lucker S."/>
            <person name="Sakoula D."/>
        </authorList>
    </citation>
    <scope>NUCLEOTIDE SEQUENCE [LARGE SCALE GENOMIC DNA]</scope>
</reference>
<dbReference type="Pfam" id="PF04028">
    <property type="entry name" value="DUF374"/>
    <property type="match status" value="1"/>
</dbReference>
<feature type="region of interest" description="Disordered" evidence="1">
    <location>
        <begin position="189"/>
        <end position="216"/>
    </location>
</feature>
<dbReference type="Proteomes" id="UP000248168">
    <property type="component" value="Unassembled WGS sequence"/>
</dbReference>